<dbReference type="NCBIfam" id="TIGR01230">
    <property type="entry name" value="agmatinase"/>
    <property type="match status" value="1"/>
</dbReference>
<reference evidence="6" key="1">
    <citation type="submission" date="2020-02" db="EMBL/GenBank/DDBJ databases">
        <authorList>
            <person name="Meier V. D."/>
        </authorList>
    </citation>
    <scope>NUCLEOTIDE SEQUENCE</scope>
    <source>
        <strain evidence="6">AVDCRST_MAG70</strain>
    </source>
</reference>
<evidence type="ECO:0000256" key="5">
    <source>
        <dbReference type="SAM" id="MobiDB-lite"/>
    </source>
</evidence>
<dbReference type="GO" id="GO:0033389">
    <property type="term" value="P:putrescine biosynthetic process from arginine, via agmatine"/>
    <property type="evidence" value="ECO:0007669"/>
    <property type="project" value="TreeGrafter"/>
</dbReference>
<name>A0A6J4UC88_9BACT</name>
<dbReference type="PRINTS" id="PR00116">
    <property type="entry name" value="ARGINASE"/>
</dbReference>
<dbReference type="Pfam" id="PF00491">
    <property type="entry name" value="Arginase"/>
    <property type="match status" value="1"/>
</dbReference>
<dbReference type="GO" id="GO:0008783">
    <property type="term" value="F:agmatinase activity"/>
    <property type="evidence" value="ECO:0007669"/>
    <property type="project" value="TreeGrafter"/>
</dbReference>
<dbReference type="InterPro" id="IPR020855">
    <property type="entry name" value="Ureohydrolase_Mn_BS"/>
</dbReference>
<dbReference type="PANTHER" id="PTHR11358">
    <property type="entry name" value="ARGINASE/AGMATINASE"/>
    <property type="match status" value="1"/>
</dbReference>
<feature type="region of interest" description="Disordered" evidence="5">
    <location>
        <begin position="1"/>
        <end position="30"/>
    </location>
</feature>
<keyword evidence="2" id="KW-0479">Metal-binding</keyword>
<evidence type="ECO:0000313" key="6">
    <source>
        <dbReference type="EMBL" id="CAA9546491.1"/>
    </source>
</evidence>
<dbReference type="CDD" id="cd09990">
    <property type="entry name" value="Agmatinase-like"/>
    <property type="match status" value="1"/>
</dbReference>
<dbReference type="AlphaFoldDB" id="A0A6J4UC88"/>
<dbReference type="GO" id="GO:0046872">
    <property type="term" value="F:metal ion binding"/>
    <property type="evidence" value="ECO:0007669"/>
    <property type="project" value="UniProtKB-KW"/>
</dbReference>
<dbReference type="InterPro" id="IPR006035">
    <property type="entry name" value="Ureohydrolase"/>
</dbReference>
<comment type="similarity">
    <text evidence="1">Belongs to the arginase family. Agmatinase subfamily.</text>
</comment>
<evidence type="ECO:0000256" key="2">
    <source>
        <dbReference type="ARBA" id="ARBA00022723"/>
    </source>
</evidence>
<organism evidence="6">
    <name type="scientific">uncultured Thermomicrobiales bacterium</name>
    <dbReference type="NCBI Taxonomy" id="1645740"/>
    <lineage>
        <taxon>Bacteria</taxon>
        <taxon>Pseudomonadati</taxon>
        <taxon>Thermomicrobiota</taxon>
        <taxon>Thermomicrobia</taxon>
        <taxon>Thermomicrobiales</taxon>
        <taxon>environmental samples</taxon>
    </lineage>
</organism>
<dbReference type="InterPro" id="IPR005925">
    <property type="entry name" value="Agmatinase-rel"/>
</dbReference>
<evidence type="ECO:0000256" key="4">
    <source>
        <dbReference type="RuleBase" id="RU003684"/>
    </source>
</evidence>
<evidence type="ECO:0000256" key="1">
    <source>
        <dbReference type="ARBA" id="ARBA00009227"/>
    </source>
</evidence>
<dbReference type="SUPFAM" id="SSF52768">
    <property type="entry name" value="Arginase/deacetylase"/>
    <property type="match status" value="1"/>
</dbReference>
<protein>
    <submittedName>
        <fullName evidence="6">Arginase/agmatinase/formimionoglutamate hydrolase, arginase family</fullName>
    </submittedName>
</protein>
<dbReference type="PROSITE" id="PS51409">
    <property type="entry name" value="ARGINASE_2"/>
    <property type="match status" value="1"/>
</dbReference>
<gene>
    <name evidence="6" type="ORF">AVDCRST_MAG70-553</name>
</gene>
<dbReference type="PROSITE" id="PS01053">
    <property type="entry name" value="ARGINASE_1"/>
    <property type="match status" value="1"/>
</dbReference>
<keyword evidence="3 4" id="KW-0378">Hydrolase</keyword>
<evidence type="ECO:0000256" key="3">
    <source>
        <dbReference type="ARBA" id="ARBA00022801"/>
    </source>
</evidence>
<dbReference type="EMBL" id="CADCWH010000086">
    <property type="protein sequence ID" value="CAA9546491.1"/>
    <property type="molecule type" value="Genomic_DNA"/>
</dbReference>
<proteinExistence type="inferred from homology"/>
<dbReference type="PANTHER" id="PTHR11358:SF26">
    <property type="entry name" value="GUANIDINO ACID HYDROLASE, MITOCHONDRIAL"/>
    <property type="match status" value="1"/>
</dbReference>
<dbReference type="Gene3D" id="3.40.800.10">
    <property type="entry name" value="Ureohydrolase domain"/>
    <property type="match status" value="1"/>
</dbReference>
<sequence length="391" mass="42691">MDSARLGREQLHGTRMVEREAELPSARSKERQEQALAFGLESAASVQDRKIPLFNRAAGRGNGWTFVGMPFQEDMRELANQDVAFVGAPLDAGTTYRPGTRFGPDALRRISQLMAFTYNVELGIDLHESLDMVDCGDINVMPANIEKSFDQIDRAVAYIHERGIFPVVLGGDHSIGYPDIRALSPYVDGNIGIIHFDRHSDLSEYNMDERMHGTPFFHATNIPNAPATNLVQVGIGGWTSSRSGVRVSRERQASVITLTDVDRWGVDRVAELALELAWKDAKAVFLSFDIDSIDPAFAPGTGTPMSGGLSPREALRMLHLVTREGLAGMELVEVAPQYDISDITSGLGAHIILDVLATLVNEGKLGRRPDATLKADPEVARIDDQITPSGG</sequence>
<accession>A0A6J4UC88</accession>
<dbReference type="InterPro" id="IPR023696">
    <property type="entry name" value="Ureohydrolase_dom_sf"/>
</dbReference>